<keyword evidence="12" id="KW-1185">Reference proteome</keyword>
<keyword evidence="7 11" id="KW-0067">ATP-binding</keyword>
<protein>
    <submittedName>
        <fullName evidence="11">ABC transporter ATP-binding protein</fullName>
    </submittedName>
</protein>
<evidence type="ECO:0000256" key="8">
    <source>
        <dbReference type="ARBA" id="ARBA00022967"/>
    </source>
</evidence>
<dbReference type="Pfam" id="PF00005">
    <property type="entry name" value="ABC_tran"/>
    <property type="match status" value="2"/>
</dbReference>
<evidence type="ECO:0000256" key="5">
    <source>
        <dbReference type="ARBA" id="ARBA00022519"/>
    </source>
</evidence>
<dbReference type="InterPro" id="IPR003593">
    <property type="entry name" value="AAA+_ATPase"/>
</dbReference>
<sequence>MPGKGAGLLEVDSVSVRVDAATPYEILSDVSLSLSAGDVLGLVGESGSGKTTLSLALLGYARPGTELSGSIRIDGTEILATTEVARRRARGHLVSYVPQDPMTAMNPALRIGVQLEEMLAPSRGQARRDNRLRISELLDKVHLPTDEGFRKRYPHQLSGGQLQRVSIAMAMLNRPRLIVFDEPTTGLDVTTQSRVLDTISELIGSENAAAVYVTHDLTVVGSIANRVAVMYAGMLVEETSTATLLTRAAHPYARRLVLATPSASRRRELVGIPGTPVSPKDRGPGCAFAARCELREPICTEQAPELVEVGPGHRARCHRTGVVRAHADLASVPDRSSAWEARPAEDPALLTLSGVRAFYGRHQILHDVNLSVREGTCLALVGESGSGKTTLARCLSGLHPETTAGNMTFAQRSVPWPARERTASNLQEIQYIFQNPLGSLNPRHTIGRIVAAPLMTFGLGGQGMSRRRRVRELLEQVALPADYEHRYPAQLSGGERQRVAIARALAAQPRLLVCDEITSSLDVSIQASILQLLGQLRQTTNLTLLFITHHIGLVRAIADDIVILNRGHVVERGVASDVLDRPSDPYTIELLSNTPSMDNVTSDPARRAVAAMPARAVA</sequence>
<dbReference type="Pfam" id="PF08352">
    <property type="entry name" value="oligo_HPY"/>
    <property type="match status" value="2"/>
</dbReference>
<dbReference type="Proteomes" id="UP001500218">
    <property type="component" value="Unassembled WGS sequence"/>
</dbReference>
<accession>A0ABN2LC38</accession>
<dbReference type="EMBL" id="BAAALT010000003">
    <property type="protein sequence ID" value="GAA1782878.1"/>
    <property type="molecule type" value="Genomic_DNA"/>
</dbReference>
<dbReference type="InterPro" id="IPR017871">
    <property type="entry name" value="ABC_transporter-like_CS"/>
</dbReference>
<keyword evidence="8" id="KW-1278">Translocase</keyword>
<evidence type="ECO:0000256" key="7">
    <source>
        <dbReference type="ARBA" id="ARBA00022840"/>
    </source>
</evidence>
<comment type="similarity">
    <text evidence="2">Belongs to the ABC transporter superfamily.</text>
</comment>
<comment type="subcellular location">
    <subcellularLocation>
        <location evidence="1">Cell membrane</location>
        <topology evidence="1">Peripheral membrane protein</topology>
    </subcellularLocation>
</comment>
<dbReference type="InterPro" id="IPR003439">
    <property type="entry name" value="ABC_transporter-like_ATP-bd"/>
</dbReference>
<dbReference type="SMART" id="SM00382">
    <property type="entry name" value="AAA"/>
    <property type="match status" value="2"/>
</dbReference>
<evidence type="ECO:0000256" key="3">
    <source>
        <dbReference type="ARBA" id="ARBA00022448"/>
    </source>
</evidence>
<feature type="domain" description="ABC transporter" evidence="10">
    <location>
        <begin position="350"/>
        <end position="591"/>
    </location>
</feature>
<evidence type="ECO:0000313" key="11">
    <source>
        <dbReference type="EMBL" id="GAA1782878.1"/>
    </source>
</evidence>
<keyword evidence="5" id="KW-0997">Cell inner membrane</keyword>
<dbReference type="NCBIfam" id="TIGR01727">
    <property type="entry name" value="oligo_HPY"/>
    <property type="match status" value="1"/>
</dbReference>
<dbReference type="NCBIfam" id="NF008453">
    <property type="entry name" value="PRK11308.1"/>
    <property type="match status" value="2"/>
</dbReference>
<dbReference type="InterPro" id="IPR050388">
    <property type="entry name" value="ABC_Ni/Peptide_Import"/>
</dbReference>
<dbReference type="PANTHER" id="PTHR43297">
    <property type="entry name" value="OLIGOPEPTIDE TRANSPORT ATP-BINDING PROTEIN APPD"/>
    <property type="match status" value="1"/>
</dbReference>
<dbReference type="PROSITE" id="PS50893">
    <property type="entry name" value="ABC_TRANSPORTER_2"/>
    <property type="match status" value="2"/>
</dbReference>
<dbReference type="CDD" id="cd03257">
    <property type="entry name" value="ABC_NikE_OppD_transporters"/>
    <property type="match status" value="2"/>
</dbReference>
<keyword evidence="3" id="KW-0813">Transport</keyword>
<dbReference type="GO" id="GO:0005524">
    <property type="term" value="F:ATP binding"/>
    <property type="evidence" value="ECO:0007669"/>
    <property type="project" value="UniProtKB-KW"/>
</dbReference>
<name>A0ABN2LC38_9ACTN</name>
<evidence type="ECO:0000259" key="10">
    <source>
        <dbReference type="PROSITE" id="PS50893"/>
    </source>
</evidence>
<dbReference type="InterPro" id="IPR027417">
    <property type="entry name" value="P-loop_NTPase"/>
</dbReference>
<evidence type="ECO:0000256" key="2">
    <source>
        <dbReference type="ARBA" id="ARBA00005417"/>
    </source>
</evidence>
<keyword evidence="4" id="KW-1003">Cell membrane</keyword>
<dbReference type="PROSITE" id="PS00211">
    <property type="entry name" value="ABC_TRANSPORTER_1"/>
    <property type="match status" value="2"/>
</dbReference>
<dbReference type="Gene3D" id="3.40.50.300">
    <property type="entry name" value="P-loop containing nucleotide triphosphate hydrolases"/>
    <property type="match status" value="2"/>
</dbReference>
<keyword evidence="6" id="KW-0547">Nucleotide-binding</keyword>
<feature type="domain" description="ABC transporter" evidence="10">
    <location>
        <begin position="9"/>
        <end position="257"/>
    </location>
</feature>
<organism evidence="11 12">
    <name type="scientific">Luedemannella flava</name>
    <dbReference type="NCBI Taxonomy" id="349316"/>
    <lineage>
        <taxon>Bacteria</taxon>
        <taxon>Bacillati</taxon>
        <taxon>Actinomycetota</taxon>
        <taxon>Actinomycetes</taxon>
        <taxon>Micromonosporales</taxon>
        <taxon>Micromonosporaceae</taxon>
        <taxon>Luedemannella</taxon>
    </lineage>
</organism>
<evidence type="ECO:0000313" key="12">
    <source>
        <dbReference type="Proteomes" id="UP001500218"/>
    </source>
</evidence>
<keyword evidence="9" id="KW-0472">Membrane</keyword>
<evidence type="ECO:0000256" key="4">
    <source>
        <dbReference type="ARBA" id="ARBA00022475"/>
    </source>
</evidence>
<proteinExistence type="inferred from homology"/>
<comment type="caution">
    <text evidence="11">The sequence shown here is derived from an EMBL/GenBank/DDBJ whole genome shotgun (WGS) entry which is preliminary data.</text>
</comment>
<dbReference type="PANTHER" id="PTHR43297:SF14">
    <property type="entry name" value="ATPASE AAA-TYPE CORE DOMAIN-CONTAINING PROTEIN"/>
    <property type="match status" value="1"/>
</dbReference>
<evidence type="ECO:0000256" key="9">
    <source>
        <dbReference type="ARBA" id="ARBA00023136"/>
    </source>
</evidence>
<evidence type="ECO:0000256" key="6">
    <source>
        <dbReference type="ARBA" id="ARBA00022741"/>
    </source>
</evidence>
<reference evidence="11 12" key="1">
    <citation type="journal article" date="2019" name="Int. J. Syst. Evol. Microbiol.">
        <title>The Global Catalogue of Microorganisms (GCM) 10K type strain sequencing project: providing services to taxonomists for standard genome sequencing and annotation.</title>
        <authorList>
            <consortium name="The Broad Institute Genomics Platform"/>
            <consortium name="The Broad Institute Genome Sequencing Center for Infectious Disease"/>
            <person name="Wu L."/>
            <person name="Ma J."/>
        </authorList>
    </citation>
    <scope>NUCLEOTIDE SEQUENCE [LARGE SCALE GENOMIC DNA]</scope>
    <source>
        <strain evidence="11 12">JCM 13250</strain>
    </source>
</reference>
<dbReference type="RefSeq" id="WP_344125018.1">
    <property type="nucleotide sequence ID" value="NZ_BAAALT010000003.1"/>
</dbReference>
<dbReference type="InterPro" id="IPR013563">
    <property type="entry name" value="Oligopep_ABC_C"/>
</dbReference>
<gene>
    <name evidence="11" type="ORF">GCM10009682_01180</name>
</gene>
<evidence type="ECO:0000256" key="1">
    <source>
        <dbReference type="ARBA" id="ARBA00004202"/>
    </source>
</evidence>
<dbReference type="SUPFAM" id="SSF52540">
    <property type="entry name" value="P-loop containing nucleoside triphosphate hydrolases"/>
    <property type="match status" value="2"/>
</dbReference>